<dbReference type="PROSITE" id="PS50879">
    <property type="entry name" value="RNASE_H_1"/>
    <property type="match status" value="1"/>
</dbReference>
<sequence>EHTVYEGELTGLLLALDIARTLPLSIRRATILLDNQPAIRAIRVRRCRPGQQLVDAFHREVASLLRVRHGFKLHIAWVPGHFDIAGNELADTHAKRAAEEDVTASSIRVLQRPLPRSAAAIKAAHK</sequence>
<organism evidence="2 3">
    <name type="scientific">Auricularia subglabra (strain TFB-10046 / SS5)</name>
    <name type="common">White-rot fungus</name>
    <name type="synonym">Auricularia delicata (strain TFB10046)</name>
    <dbReference type="NCBI Taxonomy" id="717982"/>
    <lineage>
        <taxon>Eukaryota</taxon>
        <taxon>Fungi</taxon>
        <taxon>Dikarya</taxon>
        <taxon>Basidiomycota</taxon>
        <taxon>Agaricomycotina</taxon>
        <taxon>Agaricomycetes</taxon>
        <taxon>Auriculariales</taxon>
        <taxon>Auriculariaceae</taxon>
        <taxon>Auricularia</taxon>
    </lineage>
</organism>
<dbReference type="InParanoid" id="J0WNR5"/>
<dbReference type="AlphaFoldDB" id="J0WNR5"/>
<dbReference type="KEGG" id="adl:AURDEDRAFT_39389"/>
<dbReference type="EMBL" id="JH688212">
    <property type="protein sequence ID" value="EJD33472.1"/>
    <property type="molecule type" value="Genomic_DNA"/>
</dbReference>
<dbReference type="InterPro" id="IPR002156">
    <property type="entry name" value="RNaseH_domain"/>
</dbReference>
<feature type="non-terminal residue" evidence="2">
    <location>
        <position position="126"/>
    </location>
</feature>
<dbReference type="OrthoDB" id="3265515at2759"/>
<protein>
    <recommendedName>
        <fullName evidence="1">RNase H type-1 domain-containing protein</fullName>
    </recommendedName>
</protein>
<dbReference type="GO" id="GO:0003676">
    <property type="term" value="F:nucleic acid binding"/>
    <property type="evidence" value="ECO:0007669"/>
    <property type="project" value="InterPro"/>
</dbReference>
<proteinExistence type="predicted"/>
<reference evidence="3" key="1">
    <citation type="journal article" date="2012" name="Science">
        <title>The Paleozoic origin of enzymatic lignin decomposition reconstructed from 31 fungal genomes.</title>
        <authorList>
            <person name="Floudas D."/>
            <person name="Binder M."/>
            <person name="Riley R."/>
            <person name="Barry K."/>
            <person name="Blanchette R.A."/>
            <person name="Henrissat B."/>
            <person name="Martinez A.T."/>
            <person name="Otillar R."/>
            <person name="Spatafora J.W."/>
            <person name="Yadav J.S."/>
            <person name="Aerts A."/>
            <person name="Benoit I."/>
            <person name="Boyd A."/>
            <person name="Carlson A."/>
            <person name="Copeland A."/>
            <person name="Coutinho P.M."/>
            <person name="de Vries R.P."/>
            <person name="Ferreira P."/>
            <person name="Findley K."/>
            <person name="Foster B."/>
            <person name="Gaskell J."/>
            <person name="Glotzer D."/>
            <person name="Gorecki P."/>
            <person name="Heitman J."/>
            <person name="Hesse C."/>
            <person name="Hori C."/>
            <person name="Igarashi K."/>
            <person name="Jurgens J.A."/>
            <person name="Kallen N."/>
            <person name="Kersten P."/>
            <person name="Kohler A."/>
            <person name="Kuees U."/>
            <person name="Kumar T.K.A."/>
            <person name="Kuo A."/>
            <person name="LaButti K."/>
            <person name="Larrondo L.F."/>
            <person name="Lindquist E."/>
            <person name="Ling A."/>
            <person name="Lombard V."/>
            <person name="Lucas S."/>
            <person name="Lundell T."/>
            <person name="Martin R."/>
            <person name="McLaughlin D.J."/>
            <person name="Morgenstern I."/>
            <person name="Morin E."/>
            <person name="Murat C."/>
            <person name="Nagy L.G."/>
            <person name="Nolan M."/>
            <person name="Ohm R.A."/>
            <person name="Patyshakuliyeva A."/>
            <person name="Rokas A."/>
            <person name="Ruiz-Duenas F.J."/>
            <person name="Sabat G."/>
            <person name="Salamov A."/>
            <person name="Samejima M."/>
            <person name="Schmutz J."/>
            <person name="Slot J.C."/>
            <person name="St John F."/>
            <person name="Stenlid J."/>
            <person name="Sun H."/>
            <person name="Sun S."/>
            <person name="Syed K."/>
            <person name="Tsang A."/>
            <person name="Wiebenga A."/>
            <person name="Young D."/>
            <person name="Pisabarro A."/>
            <person name="Eastwood D.C."/>
            <person name="Martin F."/>
            <person name="Cullen D."/>
            <person name="Grigoriev I.V."/>
            <person name="Hibbett D.S."/>
        </authorList>
    </citation>
    <scope>NUCLEOTIDE SEQUENCE [LARGE SCALE GENOMIC DNA]</scope>
    <source>
        <strain evidence="3">TFB10046</strain>
    </source>
</reference>
<dbReference type="CDD" id="cd09276">
    <property type="entry name" value="Rnase_HI_RT_non_LTR"/>
    <property type="match status" value="1"/>
</dbReference>
<accession>J0WNR5</accession>
<keyword evidence="3" id="KW-1185">Reference proteome</keyword>
<gene>
    <name evidence="2" type="ORF">AURDEDRAFT_39389</name>
</gene>
<dbReference type="OMA" id="THHTIFK"/>
<evidence type="ECO:0000259" key="1">
    <source>
        <dbReference type="PROSITE" id="PS50879"/>
    </source>
</evidence>
<dbReference type="GO" id="GO:0004523">
    <property type="term" value="F:RNA-DNA hybrid ribonuclease activity"/>
    <property type="evidence" value="ECO:0007669"/>
    <property type="project" value="InterPro"/>
</dbReference>
<feature type="non-terminal residue" evidence="2">
    <location>
        <position position="1"/>
    </location>
</feature>
<dbReference type="Gene3D" id="3.30.420.10">
    <property type="entry name" value="Ribonuclease H-like superfamily/Ribonuclease H"/>
    <property type="match status" value="1"/>
</dbReference>
<evidence type="ECO:0000313" key="2">
    <source>
        <dbReference type="EMBL" id="EJD33472.1"/>
    </source>
</evidence>
<feature type="domain" description="RNase H type-1" evidence="1">
    <location>
        <begin position="1"/>
        <end position="99"/>
    </location>
</feature>
<name>J0WNR5_AURST</name>
<evidence type="ECO:0000313" key="3">
    <source>
        <dbReference type="Proteomes" id="UP000006514"/>
    </source>
</evidence>
<dbReference type="Proteomes" id="UP000006514">
    <property type="component" value="Unassembled WGS sequence"/>
</dbReference>
<dbReference type="InterPro" id="IPR012337">
    <property type="entry name" value="RNaseH-like_sf"/>
</dbReference>
<dbReference type="SUPFAM" id="SSF53098">
    <property type="entry name" value="Ribonuclease H-like"/>
    <property type="match status" value="1"/>
</dbReference>
<dbReference type="InterPro" id="IPR036397">
    <property type="entry name" value="RNaseH_sf"/>
</dbReference>